<keyword evidence="2" id="KW-0805">Transcription regulation</keyword>
<dbReference type="InterPro" id="IPR013249">
    <property type="entry name" value="RNA_pol_sigma70_r4_t2"/>
</dbReference>
<protein>
    <submittedName>
        <fullName evidence="7">Sigma-70 family RNA polymerase sigma factor</fullName>
    </submittedName>
</protein>
<dbReference type="Gene3D" id="1.10.10.10">
    <property type="entry name" value="Winged helix-like DNA-binding domain superfamily/Winged helix DNA-binding domain"/>
    <property type="match status" value="1"/>
</dbReference>
<dbReference type="InterPro" id="IPR039425">
    <property type="entry name" value="RNA_pol_sigma-70-like"/>
</dbReference>
<dbReference type="InterPro" id="IPR013324">
    <property type="entry name" value="RNA_pol_sigma_r3/r4-like"/>
</dbReference>
<organism evidence="7 8">
    <name type="scientific">Caulobacter segnis</name>
    <dbReference type="NCBI Taxonomy" id="88688"/>
    <lineage>
        <taxon>Bacteria</taxon>
        <taxon>Pseudomonadati</taxon>
        <taxon>Pseudomonadota</taxon>
        <taxon>Alphaproteobacteria</taxon>
        <taxon>Caulobacterales</taxon>
        <taxon>Caulobacteraceae</taxon>
        <taxon>Caulobacter</taxon>
    </lineage>
</organism>
<dbReference type="Gene3D" id="1.10.1740.10">
    <property type="match status" value="1"/>
</dbReference>
<keyword evidence="3" id="KW-0731">Sigma factor</keyword>
<dbReference type="SUPFAM" id="SSF88946">
    <property type="entry name" value="Sigma2 domain of RNA polymerase sigma factors"/>
    <property type="match status" value="1"/>
</dbReference>
<evidence type="ECO:0000313" key="8">
    <source>
        <dbReference type="Proteomes" id="UP001057520"/>
    </source>
</evidence>
<gene>
    <name evidence="7" type="ORF">MZV50_03090</name>
</gene>
<dbReference type="InterPro" id="IPR014284">
    <property type="entry name" value="RNA_pol_sigma-70_dom"/>
</dbReference>
<feature type="domain" description="RNA polymerase sigma-70 region 2" evidence="5">
    <location>
        <begin position="38"/>
        <end position="104"/>
    </location>
</feature>
<dbReference type="InterPro" id="IPR007627">
    <property type="entry name" value="RNA_pol_sigma70_r2"/>
</dbReference>
<dbReference type="EMBL" id="CP096040">
    <property type="protein sequence ID" value="USQ96594.1"/>
    <property type="molecule type" value="Genomic_DNA"/>
</dbReference>
<dbReference type="PANTHER" id="PTHR43133">
    <property type="entry name" value="RNA POLYMERASE ECF-TYPE SIGMA FACTO"/>
    <property type="match status" value="1"/>
</dbReference>
<reference evidence="7 8" key="1">
    <citation type="submission" date="2022-04" db="EMBL/GenBank/DDBJ databases">
        <title>Genome sequence of soybean root-associated Caulobacter segnis RL271.</title>
        <authorList>
            <person name="Longley R."/>
            <person name="Bonito G."/>
            <person name="Trigodet F."/>
            <person name="Crosson S."/>
            <person name="Fiebig A."/>
        </authorList>
    </citation>
    <scope>NUCLEOTIDE SEQUENCE [LARGE SCALE GENOMIC DNA]</scope>
    <source>
        <strain evidence="7 8">RL271</strain>
    </source>
</reference>
<sequence>MGVLTFRGAAGTRADLPDGPSEAVEANPPMEAPRFEALVSRYRRPLLRFFQRRSVGVEDAEDLTQEVFMRLSQRFSRLHWGNPDGLVFTVASNALVDHARQQRSRQRGRHVEVDPALPADEPTAEATLAGRERLARLVAALDDLHPNARAVFVLCRFENLTQAEVAARLNLSISAVEKHMMNALARLREAIEVSHDA</sequence>
<keyword evidence="8" id="KW-1185">Reference proteome</keyword>
<keyword evidence="4" id="KW-0804">Transcription</keyword>
<evidence type="ECO:0000256" key="3">
    <source>
        <dbReference type="ARBA" id="ARBA00023082"/>
    </source>
</evidence>
<dbReference type="InterPro" id="IPR036388">
    <property type="entry name" value="WH-like_DNA-bd_sf"/>
</dbReference>
<comment type="similarity">
    <text evidence="1">Belongs to the sigma-70 factor family. ECF subfamily.</text>
</comment>
<dbReference type="Pfam" id="PF04542">
    <property type="entry name" value="Sigma70_r2"/>
    <property type="match status" value="1"/>
</dbReference>
<evidence type="ECO:0000313" key="7">
    <source>
        <dbReference type="EMBL" id="USQ96594.1"/>
    </source>
</evidence>
<dbReference type="SUPFAM" id="SSF88659">
    <property type="entry name" value="Sigma3 and sigma4 domains of RNA polymerase sigma factors"/>
    <property type="match status" value="1"/>
</dbReference>
<evidence type="ECO:0000259" key="5">
    <source>
        <dbReference type="Pfam" id="PF04542"/>
    </source>
</evidence>
<evidence type="ECO:0000256" key="2">
    <source>
        <dbReference type="ARBA" id="ARBA00023015"/>
    </source>
</evidence>
<dbReference type="InterPro" id="IPR013325">
    <property type="entry name" value="RNA_pol_sigma_r2"/>
</dbReference>
<evidence type="ECO:0000256" key="4">
    <source>
        <dbReference type="ARBA" id="ARBA00023163"/>
    </source>
</evidence>
<evidence type="ECO:0000259" key="6">
    <source>
        <dbReference type="Pfam" id="PF08281"/>
    </source>
</evidence>
<dbReference type="Proteomes" id="UP001057520">
    <property type="component" value="Chromosome"/>
</dbReference>
<dbReference type="CDD" id="cd06171">
    <property type="entry name" value="Sigma70_r4"/>
    <property type="match status" value="1"/>
</dbReference>
<name>A0ABY4ZW63_9CAUL</name>
<evidence type="ECO:0000256" key="1">
    <source>
        <dbReference type="ARBA" id="ARBA00010641"/>
    </source>
</evidence>
<dbReference type="Pfam" id="PF08281">
    <property type="entry name" value="Sigma70_r4_2"/>
    <property type="match status" value="1"/>
</dbReference>
<accession>A0ABY4ZW63</accession>
<dbReference type="PANTHER" id="PTHR43133:SF63">
    <property type="entry name" value="RNA POLYMERASE SIGMA FACTOR FECI-RELATED"/>
    <property type="match status" value="1"/>
</dbReference>
<proteinExistence type="inferred from homology"/>
<feature type="domain" description="RNA polymerase sigma factor 70 region 4 type 2" evidence="6">
    <location>
        <begin position="136"/>
        <end position="187"/>
    </location>
</feature>
<dbReference type="NCBIfam" id="TIGR02937">
    <property type="entry name" value="sigma70-ECF"/>
    <property type="match status" value="1"/>
</dbReference>